<name>A0AAW9JVC5_CARML</name>
<evidence type="ECO:0000313" key="2">
    <source>
        <dbReference type="EMBL" id="MDZ5759513.1"/>
    </source>
</evidence>
<dbReference type="EMBL" id="JAVBVO010000003">
    <property type="protein sequence ID" value="MDZ5759513.1"/>
    <property type="molecule type" value="Genomic_DNA"/>
</dbReference>
<sequence>MIKDEKINKIYALVKSALDNTDVKNDKKLSLLLMRIQETSINGELFYDYKKELQPAISMYSIQHNFRVPDDLVKLLALVQTPKAWSGF</sequence>
<accession>A0AAW9JVC5</accession>
<dbReference type="Proteomes" id="UP001290462">
    <property type="component" value="Unassembled WGS sequence"/>
</dbReference>
<reference evidence="2" key="1">
    <citation type="submission" date="2023-08" db="EMBL/GenBank/DDBJ databases">
        <title>Genomic characterization of piscicolin 126 produced by Carnobacterium maltaromaticum CM22 strain isolated from salmon (Salmo salar).</title>
        <authorList>
            <person name="Gonzalez-Gragera E."/>
            <person name="Garcia-Lopez J.D."/>
            <person name="Teso-Perez C."/>
            <person name="Gimenez-Hernandez I."/>
            <person name="Peralta-Sanchez J.M."/>
            <person name="Valdivia E."/>
            <person name="Montalban-Lopez M."/>
            <person name="Martin-Platero A.M."/>
            <person name="Banos A."/>
            <person name="Martinez-Bueno M."/>
        </authorList>
    </citation>
    <scope>NUCLEOTIDE SEQUENCE</scope>
    <source>
        <strain evidence="2">CM22</strain>
    </source>
</reference>
<dbReference type="SMR" id="A0AAW9JVC5"/>
<protein>
    <submittedName>
        <fullName evidence="2">Bacteriocin immunity protein</fullName>
    </submittedName>
</protein>
<dbReference type="GO" id="GO:0030153">
    <property type="term" value="P:bacteriocin immunity"/>
    <property type="evidence" value="ECO:0007669"/>
    <property type="project" value="UniProtKB-KW"/>
</dbReference>
<dbReference type="AlphaFoldDB" id="A0AAW9JVC5"/>
<keyword evidence="1" id="KW-0079">Bacteriocin immunity</keyword>
<proteinExistence type="predicted"/>
<evidence type="ECO:0000313" key="3">
    <source>
        <dbReference type="Proteomes" id="UP001290462"/>
    </source>
</evidence>
<dbReference type="Gene3D" id="1.20.1440.50">
    <property type="entry name" value="Ta0600-like"/>
    <property type="match status" value="1"/>
</dbReference>
<dbReference type="InterPro" id="IPR023130">
    <property type="entry name" value="Ta0600-like_sf"/>
</dbReference>
<dbReference type="SUPFAM" id="SSF109797">
    <property type="entry name" value="Bacteriocin immunity protein-like"/>
    <property type="match status" value="1"/>
</dbReference>
<comment type="caution">
    <text evidence="2">The sequence shown here is derived from an EMBL/GenBank/DDBJ whole genome shotgun (WGS) entry which is preliminary data.</text>
</comment>
<evidence type="ECO:0000256" key="1">
    <source>
        <dbReference type="ARBA" id="ARBA00023025"/>
    </source>
</evidence>
<gene>
    <name evidence="2" type="ORF">RAK27_12690</name>
</gene>
<dbReference type="RefSeq" id="WP_010051996.1">
    <property type="nucleotide sequence ID" value="NZ_BJOJ01000078.1"/>
</dbReference>
<organism evidence="2 3">
    <name type="scientific">Carnobacterium maltaromaticum</name>
    <name type="common">Carnobacterium piscicola</name>
    <dbReference type="NCBI Taxonomy" id="2751"/>
    <lineage>
        <taxon>Bacteria</taxon>
        <taxon>Bacillati</taxon>
        <taxon>Bacillota</taxon>
        <taxon>Bacilli</taxon>
        <taxon>Lactobacillales</taxon>
        <taxon>Carnobacteriaceae</taxon>
        <taxon>Carnobacterium</taxon>
    </lineage>
</organism>